<dbReference type="PANTHER" id="PTHR30437">
    <property type="entry name" value="TRANSCRIPTION ELONGATION FACTOR GREA"/>
    <property type="match status" value="1"/>
</dbReference>
<dbReference type="Pfam" id="PF01272">
    <property type="entry name" value="GreA_GreB"/>
    <property type="match status" value="1"/>
</dbReference>
<dbReference type="SUPFAM" id="SSF46557">
    <property type="entry name" value="GreA transcript cleavage protein, N-terminal domain"/>
    <property type="match status" value="1"/>
</dbReference>
<dbReference type="EMBL" id="JBHSEH010000005">
    <property type="protein sequence ID" value="MFC4425864.1"/>
    <property type="molecule type" value="Genomic_DNA"/>
</dbReference>
<evidence type="ECO:0000313" key="7">
    <source>
        <dbReference type="Proteomes" id="UP001595998"/>
    </source>
</evidence>
<evidence type="ECO:0000256" key="2">
    <source>
        <dbReference type="ARBA" id="ARBA00023015"/>
    </source>
</evidence>
<proteinExistence type="inferred from homology"/>
<evidence type="ECO:0000259" key="5">
    <source>
        <dbReference type="Pfam" id="PF03449"/>
    </source>
</evidence>
<evidence type="ECO:0000256" key="1">
    <source>
        <dbReference type="ARBA" id="ARBA00008213"/>
    </source>
</evidence>
<dbReference type="Gene3D" id="1.10.287.180">
    <property type="entry name" value="Transcription elongation factor, GreA/GreB, N-terminal domain"/>
    <property type="match status" value="1"/>
</dbReference>
<dbReference type="InterPro" id="IPR022691">
    <property type="entry name" value="Tscrpt_elong_fac_GreA/B_N"/>
</dbReference>
<dbReference type="PIRSF" id="PIRSF006092">
    <property type="entry name" value="GreA_GreB"/>
    <property type="match status" value="1"/>
</dbReference>
<sequence length="162" mass="17940">MPDELHVTREGYERLQRSLDKERERREDTVASIASTVDDAMDLENRSLNAAQLHSDLSSIEARILELEDVLSRAVVVEEGNLPRDEITLGSVVVLHDPAHDRELEVQLVSAVEVNALAEGVTQVSDDSPVGQALLGRHRGERFTVSLESGEVTYTVRRITTA</sequence>
<keyword evidence="2" id="KW-0805">Transcription regulation</keyword>
<dbReference type="InterPro" id="IPR023459">
    <property type="entry name" value="Tscrpt_elong_fac_GreA/B_fam"/>
</dbReference>
<evidence type="ECO:0000259" key="4">
    <source>
        <dbReference type="Pfam" id="PF01272"/>
    </source>
</evidence>
<dbReference type="InterPro" id="IPR018151">
    <property type="entry name" value="TF_GreA/GreB_CS"/>
</dbReference>
<keyword evidence="3" id="KW-0804">Transcription</keyword>
<evidence type="ECO:0000313" key="6">
    <source>
        <dbReference type="EMBL" id="MFC4425864.1"/>
    </source>
</evidence>
<dbReference type="PROSITE" id="PS00830">
    <property type="entry name" value="GREAB_2"/>
    <property type="match status" value="1"/>
</dbReference>
<gene>
    <name evidence="6" type="ORF">ACFOZ9_06530</name>
</gene>
<keyword evidence="6" id="KW-0251">Elongation factor</keyword>
<name>A0ABV8XLR4_9DEIO</name>
<comment type="caution">
    <text evidence="6">The sequence shown here is derived from an EMBL/GenBank/DDBJ whole genome shotgun (WGS) entry which is preliminary data.</text>
</comment>
<evidence type="ECO:0000256" key="3">
    <source>
        <dbReference type="ARBA" id="ARBA00023163"/>
    </source>
</evidence>
<organism evidence="6 7">
    <name type="scientific">Deinococcus navajonensis</name>
    <dbReference type="NCBI Taxonomy" id="309884"/>
    <lineage>
        <taxon>Bacteria</taxon>
        <taxon>Thermotogati</taxon>
        <taxon>Deinococcota</taxon>
        <taxon>Deinococci</taxon>
        <taxon>Deinococcales</taxon>
        <taxon>Deinococcaceae</taxon>
        <taxon>Deinococcus</taxon>
    </lineage>
</organism>
<dbReference type="SUPFAM" id="SSF54534">
    <property type="entry name" value="FKBP-like"/>
    <property type="match status" value="1"/>
</dbReference>
<comment type="similarity">
    <text evidence="1">Belongs to the GreA/GreB family.</text>
</comment>
<keyword evidence="6" id="KW-0648">Protein biosynthesis</keyword>
<keyword evidence="7" id="KW-1185">Reference proteome</keyword>
<dbReference type="Proteomes" id="UP001595998">
    <property type="component" value="Unassembled WGS sequence"/>
</dbReference>
<dbReference type="GO" id="GO:0003746">
    <property type="term" value="F:translation elongation factor activity"/>
    <property type="evidence" value="ECO:0007669"/>
    <property type="project" value="UniProtKB-KW"/>
</dbReference>
<feature type="domain" description="Transcription elongation factor GreA/GreB C-terminal" evidence="4">
    <location>
        <begin position="83"/>
        <end position="160"/>
    </location>
</feature>
<dbReference type="RefSeq" id="WP_380037667.1">
    <property type="nucleotide sequence ID" value="NZ_JBHSEH010000005.1"/>
</dbReference>
<dbReference type="InterPro" id="IPR001437">
    <property type="entry name" value="Tscrpt_elong_fac_GreA/B_C"/>
</dbReference>
<protein>
    <submittedName>
        <fullName evidence="6">GreA/GreB family elongation factor</fullName>
    </submittedName>
</protein>
<dbReference type="PANTHER" id="PTHR30437:SF4">
    <property type="entry name" value="TRANSCRIPTION ELONGATION FACTOR GREA"/>
    <property type="match status" value="1"/>
</dbReference>
<dbReference type="Gene3D" id="3.10.50.30">
    <property type="entry name" value="Transcription elongation factor, GreA/GreB, C-terminal domain"/>
    <property type="match status" value="1"/>
</dbReference>
<dbReference type="InterPro" id="IPR036805">
    <property type="entry name" value="Tscrpt_elong_fac_GreA/B_N_sf"/>
</dbReference>
<feature type="domain" description="Transcription elongation factor GreA/GreB N-terminal" evidence="5">
    <location>
        <begin position="7"/>
        <end position="76"/>
    </location>
</feature>
<accession>A0ABV8XLR4</accession>
<dbReference type="InterPro" id="IPR036953">
    <property type="entry name" value="GreA/GreB_C_sf"/>
</dbReference>
<reference evidence="7" key="1">
    <citation type="journal article" date="2019" name="Int. J. Syst. Evol. Microbiol.">
        <title>The Global Catalogue of Microorganisms (GCM) 10K type strain sequencing project: providing services to taxonomists for standard genome sequencing and annotation.</title>
        <authorList>
            <consortium name="The Broad Institute Genomics Platform"/>
            <consortium name="The Broad Institute Genome Sequencing Center for Infectious Disease"/>
            <person name="Wu L."/>
            <person name="Ma J."/>
        </authorList>
    </citation>
    <scope>NUCLEOTIDE SEQUENCE [LARGE SCALE GENOMIC DNA]</scope>
    <source>
        <strain evidence="7">CCUG 56029</strain>
    </source>
</reference>
<dbReference type="Pfam" id="PF03449">
    <property type="entry name" value="GreA_GreB_N"/>
    <property type="match status" value="1"/>
</dbReference>